<reference evidence="2" key="1">
    <citation type="submission" date="2023-03" db="EMBL/GenBank/DDBJ databases">
        <title>Massive genome expansion in bonnet fungi (Mycena s.s.) driven by repeated elements and novel gene families across ecological guilds.</title>
        <authorList>
            <consortium name="Lawrence Berkeley National Laboratory"/>
            <person name="Harder C.B."/>
            <person name="Miyauchi S."/>
            <person name="Viragh M."/>
            <person name="Kuo A."/>
            <person name="Thoen E."/>
            <person name="Andreopoulos B."/>
            <person name="Lu D."/>
            <person name="Skrede I."/>
            <person name="Drula E."/>
            <person name="Henrissat B."/>
            <person name="Morin E."/>
            <person name="Kohler A."/>
            <person name="Barry K."/>
            <person name="LaButti K."/>
            <person name="Morin E."/>
            <person name="Salamov A."/>
            <person name="Lipzen A."/>
            <person name="Mereny Z."/>
            <person name="Hegedus B."/>
            <person name="Baldrian P."/>
            <person name="Stursova M."/>
            <person name="Weitz H."/>
            <person name="Taylor A."/>
            <person name="Grigoriev I.V."/>
            <person name="Nagy L.G."/>
            <person name="Martin F."/>
            <person name="Kauserud H."/>
        </authorList>
    </citation>
    <scope>NUCLEOTIDE SEQUENCE</scope>
    <source>
        <strain evidence="2">CBHHK182m</strain>
    </source>
</reference>
<sequence>MSENDHPATHRCTMIHTTRTPTAPYHDRPAAQLPSTSTSPLQTRDPDDKYKHDGITHDADSRPTLDARDPDDGRKTSRSARQAYRPRLRGLARSGVTRGGGEMERGRAAKQDVPPLHNQWENRRRRAKANEERKWRRSTYIRICSGSYLFFRREGWMKEFLKRLDFDTKLAIQGSAQALGARRKAPAVTDQAPAAPRFTVPKLELQDRAETAQTLRERQVLRVECRESDQKA</sequence>
<accession>A0AAD7JGK9</accession>
<keyword evidence="3" id="KW-1185">Reference proteome</keyword>
<name>A0AAD7JGK9_9AGAR</name>
<protein>
    <submittedName>
        <fullName evidence="2">Uncharacterized protein</fullName>
    </submittedName>
</protein>
<dbReference type="EMBL" id="JARKIB010000030">
    <property type="protein sequence ID" value="KAJ7763381.1"/>
    <property type="molecule type" value="Genomic_DNA"/>
</dbReference>
<proteinExistence type="predicted"/>
<feature type="compositionally biased region" description="Basic and acidic residues" evidence="1">
    <location>
        <begin position="44"/>
        <end position="75"/>
    </location>
</feature>
<comment type="caution">
    <text evidence="2">The sequence shown here is derived from an EMBL/GenBank/DDBJ whole genome shotgun (WGS) entry which is preliminary data.</text>
</comment>
<feature type="compositionally biased region" description="Polar residues" evidence="1">
    <location>
        <begin position="33"/>
        <end position="42"/>
    </location>
</feature>
<evidence type="ECO:0000313" key="3">
    <source>
        <dbReference type="Proteomes" id="UP001215598"/>
    </source>
</evidence>
<evidence type="ECO:0000313" key="2">
    <source>
        <dbReference type="EMBL" id="KAJ7763381.1"/>
    </source>
</evidence>
<feature type="region of interest" description="Disordered" evidence="1">
    <location>
        <begin position="1"/>
        <end position="110"/>
    </location>
</feature>
<gene>
    <name evidence="2" type="ORF">B0H16DRAFT_1687896</name>
</gene>
<dbReference type="Proteomes" id="UP001215598">
    <property type="component" value="Unassembled WGS sequence"/>
</dbReference>
<dbReference type="AlphaFoldDB" id="A0AAD7JGK9"/>
<evidence type="ECO:0000256" key="1">
    <source>
        <dbReference type="SAM" id="MobiDB-lite"/>
    </source>
</evidence>
<organism evidence="2 3">
    <name type="scientific">Mycena metata</name>
    <dbReference type="NCBI Taxonomy" id="1033252"/>
    <lineage>
        <taxon>Eukaryota</taxon>
        <taxon>Fungi</taxon>
        <taxon>Dikarya</taxon>
        <taxon>Basidiomycota</taxon>
        <taxon>Agaricomycotina</taxon>
        <taxon>Agaricomycetes</taxon>
        <taxon>Agaricomycetidae</taxon>
        <taxon>Agaricales</taxon>
        <taxon>Marasmiineae</taxon>
        <taxon>Mycenaceae</taxon>
        <taxon>Mycena</taxon>
    </lineage>
</organism>
<feature type="compositionally biased region" description="Basic and acidic residues" evidence="1">
    <location>
        <begin position="101"/>
        <end position="110"/>
    </location>
</feature>